<dbReference type="SMART" id="SM00279">
    <property type="entry name" value="HhH2"/>
    <property type="match status" value="1"/>
</dbReference>
<dbReference type="SUPFAM" id="SSF88723">
    <property type="entry name" value="PIN domain-like"/>
    <property type="match status" value="1"/>
</dbReference>
<name>A0A5C6S0K8_9BACT</name>
<evidence type="ECO:0000259" key="18">
    <source>
        <dbReference type="SMART" id="SM00474"/>
    </source>
</evidence>
<dbReference type="InterPro" id="IPR020046">
    <property type="entry name" value="5-3_exonucl_a-hlix_arch_N"/>
</dbReference>
<dbReference type="SUPFAM" id="SSF47807">
    <property type="entry name" value="5' to 3' exonuclease, C-terminal subdomain"/>
    <property type="match status" value="1"/>
</dbReference>
<keyword evidence="22" id="KW-1185">Reference proteome</keyword>
<dbReference type="FunFam" id="3.40.50.1010:FF:000001">
    <property type="entry name" value="DNA polymerase I"/>
    <property type="match status" value="1"/>
</dbReference>
<keyword evidence="8 16" id="KW-0227">DNA damage</keyword>
<dbReference type="Gene3D" id="3.40.50.1010">
    <property type="entry name" value="5'-nuclease"/>
    <property type="match status" value="1"/>
</dbReference>
<evidence type="ECO:0000256" key="16">
    <source>
        <dbReference type="RuleBase" id="RU004460"/>
    </source>
</evidence>
<sequence length="932" mass="104549">MSAEKKLFLLDGHALVYRAHFAFINRPLINSKGVNTSAVMGFTRTLWDLMQEHKPSHIAVAFDLSTPTFRHEMYEPYKANREAQPEDIVVAIPYIEAIVKAFHIPIVTVDGYEADDVIGTLAKQAEKEGFTVYMVTPDKDFGQLVSDNIFLYRPSRQGNGVDIMGVPEILDKWKVARVEQVIDMLGLQGDSVDNIPGVPGIGPKTAAKLLAEFGSVENLVEQADKLKGKQRERLEEHREQALLSKKLAIIDTEAPIQFDAAQFQIDPPDKDRLADLFRELEFRSIARQILGEDGAPEAGAQGDLFAPQAPTEQPKESSSAPPAHSVANKNLANTEHQYFLAEKEEQIAALLQKLMDAPAFCFDTETTGLDATQAELVGMSFSMAPHEAYYVPVPAGFEAATRTVQQFKAVFEDESKEKIAQNLKYDALILRHYGIDVKGPYFDTMIAHYLLEPELRHGMDYMAETYLKYQPVAIEALIGKKGKGQKNMRDLLPADVLDYAAEDADITLQLKEYLAPKIKEEGFDALYRDIEAPLVRAIVNMEYEGIRIDAGFLNAYSIELSGQIDALEKEVHEMAGETFNVASPKQVGEILFDKMELPYRFKKTKSGQYSTSEEKLAELAAEYPIVDKILDYRGLTKLKSTYVDALPKLINPRTGRIHSSFNQALTATGRLSSNNPNLQNIPIRTPEGAKVREAFIPRDEDYVLLAADYSQIELRLIAEMSGDEAMLEAFQSGKDVHRATAARVFNVDYDAVTREHRYRAKTVNFALIYGAGATNLSQQLGIKRSEAKALIDQYFDRYPGLKGYMDQTVEQARNQGFVKTLMGRRRHLRDINSRNGVLRSHAERNAINTPIQGTAADLIKIAMVNINREFEQRKFKSKLILQVHDELVFDAHKDELETIMPIIEDKMVNAMPGLKVPILVEMGIGANWREAH</sequence>
<dbReference type="PRINTS" id="PR00868">
    <property type="entry name" value="DNAPOLI"/>
</dbReference>
<keyword evidence="11 16" id="KW-0239">DNA-directed DNA polymerase</keyword>
<dbReference type="GO" id="GO:0003887">
    <property type="term" value="F:DNA-directed DNA polymerase activity"/>
    <property type="evidence" value="ECO:0007669"/>
    <property type="project" value="UniProtKB-UniRule"/>
</dbReference>
<dbReference type="FunFam" id="1.20.1060.10:FF:000001">
    <property type="entry name" value="DNA polymerase I"/>
    <property type="match status" value="1"/>
</dbReference>
<dbReference type="CDD" id="cd08637">
    <property type="entry name" value="DNA_pol_A_pol_I_C"/>
    <property type="match status" value="1"/>
</dbReference>
<dbReference type="GO" id="GO:0006302">
    <property type="term" value="P:double-strand break repair"/>
    <property type="evidence" value="ECO:0007669"/>
    <property type="project" value="TreeGrafter"/>
</dbReference>
<dbReference type="EC" id="2.7.7.7" evidence="2 15"/>
<comment type="caution">
    <text evidence="21">The sequence shown here is derived from an EMBL/GenBank/DDBJ whole genome shotgun (WGS) entry which is preliminary data.</text>
</comment>
<dbReference type="GO" id="GO:0003677">
    <property type="term" value="F:DNA binding"/>
    <property type="evidence" value="ECO:0007669"/>
    <property type="project" value="UniProtKB-UniRule"/>
</dbReference>
<dbReference type="InterPro" id="IPR036279">
    <property type="entry name" value="5-3_exonuclease_C_sf"/>
</dbReference>
<evidence type="ECO:0000256" key="9">
    <source>
        <dbReference type="ARBA" id="ARBA00022801"/>
    </source>
</evidence>
<keyword evidence="9 16" id="KW-0378">Hydrolase</keyword>
<keyword evidence="5 16" id="KW-0548">Nucleotidyltransferase</keyword>
<keyword evidence="6 16" id="KW-0235">DNA replication</keyword>
<evidence type="ECO:0000256" key="3">
    <source>
        <dbReference type="ARBA" id="ARBA00020311"/>
    </source>
</evidence>
<dbReference type="SUPFAM" id="SSF56672">
    <property type="entry name" value="DNA/RNA polymerases"/>
    <property type="match status" value="1"/>
</dbReference>
<dbReference type="InterPro" id="IPR001098">
    <property type="entry name" value="DNA-dir_DNA_pol_A_palm_dom"/>
</dbReference>
<dbReference type="InterPro" id="IPR018320">
    <property type="entry name" value="DNA_polymerase_1"/>
</dbReference>
<evidence type="ECO:0000256" key="17">
    <source>
        <dbReference type="SAM" id="MobiDB-lite"/>
    </source>
</evidence>
<dbReference type="CDD" id="cd09859">
    <property type="entry name" value="PIN_53EXO"/>
    <property type="match status" value="1"/>
</dbReference>
<dbReference type="PROSITE" id="PS00447">
    <property type="entry name" value="DNA_POLYMERASE_A"/>
    <property type="match status" value="1"/>
</dbReference>
<keyword evidence="12 16" id="KW-0238">DNA-binding</keyword>
<evidence type="ECO:0000256" key="12">
    <source>
        <dbReference type="ARBA" id="ARBA00023125"/>
    </source>
</evidence>
<keyword evidence="10 16" id="KW-0269">Exonuclease</keyword>
<dbReference type="CDD" id="cd06139">
    <property type="entry name" value="DNA_polA_I_Ecoli_like_exo"/>
    <property type="match status" value="1"/>
</dbReference>
<feature type="domain" description="DNA-directed DNA polymerase family A palm" evidence="20">
    <location>
        <begin position="688"/>
        <end position="895"/>
    </location>
</feature>
<gene>
    <name evidence="16 21" type="primary">polA</name>
    <name evidence="21" type="ORF">FRY97_03560</name>
</gene>
<organism evidence="21 22">
    <name type="scientific">Phaeodactylibacter luteus</name>
    <dbReference type="NCBI Taxonomy" id="1564516"/>
    <lineage>
        <taxon>Bacteria</taxon>
        <taxon>Pseudomonadati</taxon>
        <taxon>Bacteroidota</taxon>
        <taxon>Saprospiria</taxon>
        <taxon>Saprospirales</taxon>
        <taxon>Haliscomenobacteraceae</taxon>
        <taxon>Phaeodactylibacter</taxon>
    </lineage>
</organism>
<evidence type="ECO:0000256" key="2">
    <source>
        <dbReference type="ARBA" id="ARBA00012417"/>
    </source>
</evidence>
<keyword evidence="13 16" id="KW-0234">DNA repair</keyword>
<evidence type="ECO:0000256" key="15">
    <source>
        <dbReference type="NCBIfam" id="TIGR00593"/>
    </source>
</evidence>
<dbReference type="Pfam" id="PF01612">
    <property type="entry name" value="DNA_pol_A_exo1"/>
    <property type="match status" value="1"/>
</dbReference>
<protein>
    <recommendedName>
        <fullName evidence="3 15">DNA polymerase I</fullName>
        <ecNumber evidence="2 15">2.7.7.7</ecNumber>
    </recommendedName>
</protein>
<dbReference type="Pfam" id="PF01367">
    <property type="entry name" value="5_3_exonuc"/>
    <property type="match status" value="1"/>
</dbReference>
<dbReference type="SMART" id="SM00482">
    <property type="entry name" value="POLAc"/>
    <property type="match status" value="1"/>
</dbReference>
<dbReference type="InterPro" id="IPR029060">
    <property type="entry name" value="PIN-like_dom_sf"/>
</dbReference>
<evidence type="ECO:0000259" key="20">
    <source>
        <dbReference type="SMART" id="SM00482"/>
    </source>
</evidence>
<dbReference type="EMBL" id="VOOR01000005">
    <property type="protein sequence ID" value="TXB67934.1"/>
    <property type="molecule type" value="Genomic_DNA"/>
</dbReference>
<comment type="catalytic activity">
    <reaction evidence="14 16">
        <text>DNA(n) + a 2'-deoxyribonucleoside 5'-triphosphate = DNA(n+1) + diphosphate</text>
        <dbReference type="Rhea" id="RHEA:22508"/>
        <dbReference type="Rhea" id="RHEA-COMP:17339"/>
        <dbReference type="Rhea" id="RHEA-COMP:17340"/>
        <dbReference type="ChEBI" id="CHEBI:33019"/>
        <dbReference type="ChEBI" id="CHEBI:61560"/>
        <dbReference type="ChEBI" id="CHEBI:173112"/>
        <dbReference type="EC" id="2.7.7.7"/>
    </reaction>
</comment>
<dbReference type="InterPro" id="IPR002421">
    <property type="entry name" value="5-3_exonuclease"/>
</dbReference>
<evidence type="ECO:0000313" key="22">
    <source>
        <dbReference type="Proteomes" id="UP000321580"/>
    </source>
</evidence>
<dbReference type="Gene3D" id="3.30.420.10">
    <property type="entry name" value="Ribonuclease H-like superfamily/Ribonuclease H"/>
    <property type="match status" value="1"/>
</dbReference>
<dbReference type="Gene3D" id="1.20.1060.10">
    <property type="entry name" value="Taq DNA Polymerase, Chain T, domain 4"/>
    <property type="match status" value="1"/>
</dbReference>
<comment type="function">
    <text evidence="16">In addition to polymerase activity, this DNA polymerase exhibits 3'-5' and 5'-3' exonuclease activity.</text>
</comment>
<dbReference type="NCBIfam" id="TIGR00593">
    <property type="entry name" value="pola"/>
    <property type="match status" value="1"/>
</dbReference>
<evidence type="ECO:0000256" key="6">
    <source>
        <dbReference type="ARBA" id="ARBA00022705"/>
    </source>
</evidence>
<keyword evidence="4 16" id="KW-0808">Transferase</keyword>
<dbReference type="Gene3D" id="3.30.70.370">
    <property type="match status" value="1"/>
</dbReference>
<evidence type="ECO:0000256" key="11">
    <source>
        <dbReference type="ARBA" id="ARBA00022932"/>
    </source>
</evidence>
<dbReference type="GO" id="GO:0008408">
    <property type="term" value="F:3'-5' exonuclease activity"/>
    <property type="evidence" value="ECO:0007669"/>
    <property type="project" value="UniProtKB-UniRule"/>
</dbReference>
<accession>A0A5C6S0K8</accession>
<evidence type="ECO:0000259" key="19">
    <source>
        <dbReference type="SMART" id="SM00475"/>
    </source>
</evidence>
<dbReference type="PANTHER" id="PTHR10133:SF27">
    <property type="entry name" value="DNA POLYMERASE NU"/>
    <property type="match status" value="1"/>
</dbReference>
<dbReference type="InterPro" id="IPR008918">
    <property type="entry name" value="HhH2"/>
</dbReference>
<dbReference type="InterPro" id="IPR019760">
    <property type="entry name" value="DNA-dir_DNA_pol_A_CS"/>
</dbReference>
<evidence type="ECO:0000256" key="10">
    <source>
        <dbReference type="ARBA" id="ARBA00022839"/>
    </source>
</evidence>
<dbReference type="SMART" id="SM00475">
    <property type="entry name" value="53EXOc"/>
    <property type="match status" value="1"/>
</dbReference>
<dbReference type="InterPro" id="IPR043502">
    <property type="entry name" value="DNA/RNA_pol_sf"/>
</dbReference>
<evidence type="ECO:0000256" key="4">
    <source>
        <dbReference type="ARBA" id="ARBA00022679"/>
    </source>
</evidence>
<proteinExistence type="inferred from homology"/>
<dbReference type="Proteomes" id="UP000321580">
    <property type="component" value="Unassembled WGS sequence"/>
</dbReference>
<dbReference type="RefSeq" id="WP_147166055.1">
    <property type="nucleotide sequence ID" value="NZ_VOOR01000005.1"/>
</dbReference>
<reference evidence="21 22" key="1">
    <citation type="submission" date="2019-08" db="EMBL/GenBank/DDBJ databases">
        <title>Genome of Phaeodactylibacter luteus.</title>
        <authorList>
            <person name="Bowman J.P."/>
        </authorList>
    </citation>
    <scope>NUCLEOTIDE SEQUENCE [LARGE SCALE GENOMIC DNA]</scope>
    <source>
        <strain evidence="21 22">KCTC 42180</strain>
    </source>
</reference>
<dbReference type="Gene3D" id="1.10.150.20">
    <property type="entry name" value="5' to 3' exonuclease, C-terminal subdomain"/>
    <property type="match status" value="2"/>
</dbReference>
<dbReference type="InterPro" id="IPR002298">
    <property type="entry name" value="DNA_polymerase_A"/>
</dbReference>
<dbReference type="GO" id="GO:0006261">
    <property type="term" value="P:DNA-templated DNA replication"/>
    <property type="evidence" value="ECO:0007669"/>
    <property type="project" value="UniProtKB-UniRule"/>
</dbReference>
<dbReference type="CDD" id="cd09898">
    <property type="entry name" value="H3TH_53EXO"/>
    <property type="match status" value="1"/>
</dbReference>
<dbReference type="InterPro" id="IPR020045">
    <property type="entry name" value="DNA_polI_H3TH"/>
</dbReference>
<dbReference type="Pfam" id="PF02739">
    <property type="entry name" value="5_3_exonuc_N"/>
    <property type="match status" value="1"/>
</dbReference>
<keyword evidence="7" id="KW-0540">Nuclease</keyword>
<feature type="domain" description="5'-3' exonuclease" evidence="19">
    <location>
        <begin position="5"/>
        <end position="266"/>
    </location>
</feature>
<dbReference type="InterPro" id="IPR002562">
    <property type="entry name" value="3'-5'_exonuclease_dom"/>
</dbReference>
<evidence type="ECO:0000256" key="1">
    <source>
        <dbReference type="ARBA" id="ARBA00007705"/>
    </source>
</evidence>
<dbReference type="SMART" id="SM00474">
    <property type="entry name" value="35EXOc"/>
    <property type="match status" value="1"/>
</dbReference>
<dbReference type="OrthoDB" id="9806424at2"/>
<dbReference type="FunFam" id="1.10.150.20:FF:000003">
    <property type="entry name" value="DNA polymerase I"/>
    <property type="match status" value="1"/>
</dbReference>
<dbReference type="SUPFAM" id="SSF53098">
    <property type="entry name" value="Ribonuclease H-like"/>
    <property type="match status" value="1"/>
</dbReference>
<feature type="domain" description="3'-5' exonuclease" evidence="18">
    <location>
        <begin position="338"/>
        <end position="519"/>
    </location>
</feature>
<dbReference type="AlphaFoldDB" id="A0A5C6S0K8"/>
<dbReference type="NCBIfam" id="NF004397">
    <property type="entry name" value="PRK05755.1"/>
    <property type="match status" value="1"/>
</dbReference>
<dbReference type="FunFam" id="1.10.150.20:FF:000002">
    <property type="entry name" value="DNA polymerase I"/>
    <property type="match status" value="1"/>
</dbReference>
<evidence type="ECO:0000256" key="7">
    <source>
        <dbReference type="ARBA" id="ARBA00022722"/>
    </source>
</evidence>
<dbReference type="InterPro" id="IPR012337">
    <property type="entry name" value="RNaseH-like_sf"/>
</dbReference>
<evidence type="ECO:0000256" key="14">
    <source>
        <dbReference type="ARBA" id="ARBA00049244"/>
    </source>
</evidence>
<feature type="region of interest" description="Disordered" evidence="17">
    <location>
        <begin position="296"/>
        <end position="326"/>
    </location>
</feature>
<evidence type="ECO:0000256" key="5">
    <source>
        <dbReference type="ARBA" id="ARBA00022695"/>
    </source>
</evidence>
<dbReference type="PANTHER" id="PTHR10133">
    <property type="entry name" value="DNA POLYMERASE I"/>
    <property type="match status" value="1"/>
</dbReference>
<dbReference type="InterPro" id="IPR036397">
    <property type="entry name" value="RNaseH_sf"/>
</dbReference>
<comment type="similarity">
    <text evidence="1 16">Belongs to the DNA polymerase type-A family.</text>
</comment>
<dbReference type="GO" id="GO:0008409">
    <property type="term" value="F:5'-3' exonuclease activity"/>
    <property type="evidence" value="ECO:0007669"/>
    <property type="project" value="UniProtKB-UniRule"/>
</dbReference>
<evidence type="ECO:0000256" key="13">
    <source>
        <dbReference type="ARBA" id="ARBA00023204"/>
    </source>
</evidence>
<evidence type="ECO:0000256" key="8">
    <source>
        <dbReference type="ARBA" id="ARBA00022763"/>
    </source>
</evidence>
<dbReference type="Pfam" id="PF00476">
    <property type="entry name" value="DNA_pol_A"/>
    <property type="match status" value="1"/>
</dbReference>
<evidence type="ECO:0000313" key="21">
    <source>
        <dbReference type="EMBL" id="TXB67934.1"/>
    </source>
</evidence>